<dbReference type="Proteomes" id="UP000186997">
    <property type="component" value="Unassembled WGS sequence"/>
</dbReference>
<dbReference type="RefSeq" id="WP_084190853.1">
    <property type="nucleotide sequence ID" value="NZ_FTPR01000002.1"/>
</dbReference>
<feature type="signal peptide" evidence="2">
    <location>
        <begin position="1"/>
        <end position="24"/>
    </location>
</feature>
<keyword evidence="1 2" id="KW-0732">Signal</keyword>
<dbReference type="SUPFAM" id="SSF56925">
    <property type="entry name" value="OMPA-like"/>
    <property type="match status" value="1"/>
</dbReference>
<dbReference type="Gene3D" id="2.40.160.20">
    <property type="match status" value="1"/>
</dbReference>
<dbReference type="OrthoDB" id="7842276at2"/>
<gene>
    <name evidence="4" type="ORF">SAMN05421665_2948</name>
</gene>
<name>A0A1R3XGV1_9RHOB</name>
<dbReference type="EMBL" id="FTPR01000002">
    <property type="protein sequence ID" value="SIT89403.1"/>
    <property type="molecule type" value="Genomic_DNA"/>
</dbReference>
<dbReference type="Pfam" id="PF13505">
    <property type="entry name" value="OMP_b-brl"/>
    <property type="match status" value="1"/>
</dbReference>
<evidence type="ECO:0000259" key="3">
    <source>
        <dbReference type="Pfam" id="PF13505"/>
    </source>
</evidence>
<evidence type="ECO:0000256" key="1">
    <source>
        <dbReference type="ARBA" id="ARBA00022729"/>
    </source>
</evidence>
<organism evidence="4 5">
    <name type="scientific">Yoonia rosea</name>
    <dbReference type="NCBI Taxonomy" id="287098"/>
    <lineage>
        <taxon>Bacteria</taxon>
        <taxon>Pseudomonadati</taxon>
        <taxon>Pseudomonadota</taxon>
        <taxon>Alphaproteobacteria</taxon>
        <taxon>Rhodobacterales</taxon>
        <taxon>Paracoccaceae</taxon>
        <taxon>Yoonia</taxon>
    </lineage>
</organism>
<dbReference type="STRING" id="287098.SAMN05421665_2948"/>
<proteinExistence type="predicted"/>
<dbReference type="AlphaFoldDB" id="A0A1R3XGV1"/>
<protein>
    <submittedName>
        <fullName evidence="4">Outer membrane protein beta-barrel domain-containing protein</fullName>
    </submittedName>
</protein>
<feature type="domain" description="Outer membrane protein beta-barrel" evidence="3">
    <location>
        <begin position="11"/>
        <end position="184"/>
    </location>
</feature>
<reference evidence="5" key="1">
    <citation type="submission" date="2017-01" db="EMBL/GenBank/DDBJ databases">
        <authorList>
            <person name="Varghese N."/>
            <person name="Submissions S."/>
        </authorList>
    </citation>
    <scope>NUCLEOTIDE SEQUENCE [LARGE SCALE GENOMIC DNA]</scope>
    <source>
        <strain evidence="5">DSM 29591</strain>
    </source>
</reference>
<evidence type="ECO:0000313" key="4">
    <source>
        <dbReference type="EMBL" id="SIT89403.1"/>
    </source>
</evidence>
<evidence type="ECO:0000256" key="2">
    <source>
        <dbReference type="SAM" id="SignalP"/>
    </source>
</evidence>
<accession>A0A1R3XGV1</accession>
<feature type="chain" id="PRO_5010261798" evidence="2">
    <location>
        <begin position="25"/>
        <end position="200"/>
    </location>
</feature>
<sequence length="200" mass="20312">MNMTNKRAAIIVAVAALAASTAQADGIYYGGSLGYLQMESTSDGIGETSGESVVVGGLLGYRADIGGGPFWAAELNVDFPVDGEMSYSGGADSCTDFSPDWCDIDALARVRGLYGVPVGGGYDLFGSAGLAIVTGVAEDGGGVYADTVGTGFTAGIGVQRALAGSGTARLEVIYDSIENTDPDDFEKALENVGITASFLF</sequence>
<dbReference type="InterPro" id="IPR027385">
    <property type="entry name" value="Beta-barrel_OMP"/>
</dbReference>
<keyword evidence="5" id="KW-1185">Reference proteome</keyword>
<evidence type="ECO:0000313" key="5">
    <source>
        <dbReference type="Proteomes" id="UP000186997"/>
    </source>
</evidence>
<dbReference type="InterPro" id="IPR011250">
    <property type="entry name" value="OMP/PagP_B-barrel"/>
</dbReference>